<dbReference type="PANTHER" id="PTHR47662">
    <property type="entry name" value="RING-TYPE DOMAIN-CONTAINING PROTEIN"/>
    <property type="match status" value="1"/>
</dbReference>
<evidence type="ECO:0000256" key="1">
    <source>
        <dbReference type="PROSITE-ProRule" id="PRU00175"/>
    </source>
</evidence>
<proteinExistence type="predicted"/>
<protein>
    <submittedName>
        <fullName evidence="4">E3 ubiquitin-protein ligase ATL59-like protein</fullName>
    </submittedName>
</protein>
<gene>
    <name evidence="4" type="ORF">CKAN_01893900</name>
</gene>
<dbReference type="EMBL" id="QPKB01000008">
    <property type="protein sequence ID" value="RWR89867.1"/>
    <property type="molecule type" value="Genomic_DNA"/>
</dbReference>
<dbReference type="SMART" id="SM00184">
    <property type="entry name" value="RING"/>
    <property type="match status" value="1"/>
</dbReference>
<dbReference type="Gene3D" id="3.30.40.10">
    <property type="entry name" value="Zinc/RING finger domain, C3HC4 (zinc finger)"/>
    <property type="match status" value="1"/>
</dbReference>
<evidence type="ECO:0000259" key="3">
    <source>
        <dbReference type="PROSITE" id="PS50089"/>
    </source>
</evidence>
<accession>A0A3S3N0H7</accession>
<dbReference type="AlphaFoldDB" id="A0A3S3N0H7"/>
<keyword evidence="1" id="KW-0863">Zinc-finger</keyword>
<organism evidence="4 5">
    <name type="scientific">Cinnamomum micranthum f. kanehirae</name>
    <dbReference type="NCBI Taxonomy" id="337451"/>
    <lineage>
        <taxon>Eukaryota</taxon>
        <taxon>Viridiplantae</taxon>
        <taxon>Streptophyta</taxon>
        <taxon>Embryophyta</taxon>
        <taxon>Tracheophyta</taxon>
        <taxon>Spermatophyta</taxon>
        <taxon>Magnoliopsida</taxon>
        <taxon>Magnoliidae</taxon>
        <taxon>Laurales</taxon>
        <taxon>Lauraceae</taxon>
        <taxon>Cinnamomum</taxon>
    </lineage>
</organism>
<evidence type="ECO:0000313" key="5">
    <source>
        <dbReference type="Proteomes" id="UP000283530"/>
    </source>
</evidence>
<dbReference type="GO" id="GO:0008270">
    <property type="term" value="F:zinc ion binding"/>
    <property type="evidence" value="ECO:0007669"/>
    <property type="project" value="UniProtKB-KW"/>
</dbReference>
<dbReference type="Proteomes" id="UP000283530">
    <property type="component" value="Unassembled WGS sequence"/>
</dbReference>
<reference evidence="4 5" key="1">
    <citation type="journal article" date="2019" name="Nat. Plants">
        <title>Stout camphor tree genome fills gaps in understanding of flowering plant genome evolution.</title>
        <authorList>
            <person name="Chaw S.M."/>
            <person name="Liu Y.C."/>
            <person name="Wu Y.W."/>
            <person name="Wang H.Y."/>
            <person name="Lin C.I."/>
            <person name="Wu C.S."/>
            <person name="Ke H.M."/>
            <person name="Chang L.Y."/>
            <person name="Hsu C.Y."/>
            <person name="Yang H.T."/>
            <person name="Sudianto E."/>
            <person name="Hsu M.H."/>
            <person name="Wu K.P."/>
            <person name="Wang L.N."/>
            <person name="Leebens-Mack J.H."/>
            <person name="Tsai I.J."/>
        </authorList>
    </citation>
    <scope>NUCLEOTIDE SEQUENCE [LARGE SCALE GENOMIC DNA]</scope>
    <source>
        <strain evidence="5">cv. Chaw 1501</strain>
        <tissue evidence="4">Young leaves</tissue>
    </source>
</reference>
<dbReference type="OrthoDB" id="8062037at2759"/>
<dbReference type="PANTHER" id="PTHR47662:SF1">
    <property type="entry name" value="RING-TYPE DOMAIN-CONTAINING PROTEIN"/>
    <property type="match status" value="1"/>
</dbReference>
<sequence length="161" mass="19115">MELARLSNVLYKVCKITFIFFLLLLNEAVVKINAVIGLIGLKRNSPNEIALDRYMALVENQLPLNRFGNGSKWESMECAVCLHEFKEGEEMTELKCKHAFHKDCLNRWLQHNERALYPLCRSPVLSEEVMLEFWRREKDYYSEEQLLDWHFSFHTRNSDLD</sequence>
<dbReference type="Pfam" id="PF13639">
    <property type="entry name" value="zf-RING_2"/>
    <property type="match status" value="1"/>
</dbReference>
<keyword evidence="2" id="KW-1133">Transmembrane helix</keyword>
<feature type="transmembrane region" description="Helical" evidence="2">
    <location>
        <begin position="16"/>
        <end position="41"/>
    </location>
</feature>
<evidence type="ECO:0000256" key="2">
    <source>
        <dbReference type="SAM" id="Phobius"/>
    </source>
</evidence>
<evidence type="ECO:0000313" key="4">
    <source>
        <dbReference type="EMBL" id="RWR89867.1"/>
    </source>
</evidence>
<dbReference type="PROSITE" id="PS50089">
    <property type="entry name" value="ZF_RING_2"/>
    <property type="match status" value="1"/>
</dbReference>
<keyword evidence="1" id="KW-0479">Metal-binding</keyword>
<dbReference type="SUPFAM" id="SSF57850">
    <property type="entry name" value="RING/U-box"/>
    <property type="match status" value="1"/>
</dbReference>
<keyword evidence="2" id="KW-0812">Transmembrane</keyword>
<comment type="caution">
    <text evidence="4">The sequence shown here is derived from an EMBL/GenBank/DDBJ whole genome shotgun (WGS) entry which is preliminary data.</text>
</comment>
<keyword evidence="2" id="KW-0472">Membrane</keyword>
<dbReference type="InterPro" id="IPR013083">
    <property type="entry name" value="Znf_RING/FYVE/PHD"/>
</dbReference>
<dbReference type="InterPro" id="IPR001841">
    <property type="entry name" value="Znf_RING"/>
</dbReference>
<keyword evidence="5" id="KW-1185">Reference proteome</keyword>
<feature type="domain" description="RING-type" evidence="3">
    <location>
        <begin position="78"/>
        <end position="121"/>
    </location>
</feature>
<name>A0A3S3N0H7_9MAGN</name>
<dbReference type="STRING" id="337451.A0A3S3N0H7"/>
<keyword evidence="1" id="KW-0862">Zinc</keyword>